<evidence type="ECO:0000259" key="4">
    <source>
        <dbReference type="PROSITE" id="PS51379"/>
    </source>
</evidence>
<dbReference type="InterPro" id="IPR017896">
    <property type="entry name" value="4Fe4S_Fe-S-bd"/>
</dbReference>
<gene>
    <name evidence="5" type="ORF">J2Z80_002334</name>
</gene>
<dbReference type="EMBL" id="JAGGLT010000028">
    <property type="protein sequence ID" value="MBP2072791.1"/>
    <property type="molecule type" value="Genomic_DNA"/>
</dbReference>
<keyword evidence="3" id="KW-0411">Iron-sulfur</keyword>
<dbReference type="PANTHER" id="PTHR42827">
    <property type="entry name" value="IRON-SULFUR CLUSTER-BINDING PROTEIN-RELATED"/>
    <property type="match status" value="1"/>
</dbReference>
<reference evidence="5" key="1">
    <citation type="submission" date="2021-03" db="EMBL/GenBank/DDBJ databases">
        <title>Genomic Encyclopedia of Type Strains, Phase IV (KMG-IV): sequencing the most valuable type-strain genomes for metagenomic binning, comparative biology and taxonomic classification.</title>
        <authorList>
            <person name="Goeker M."/>
        </authorList>
    </citation>
    <scope>NUCLEOTIDE SEQUENCE</scope>
    <source>
        <strain evidence="5">DSM 101588</strain>
    </source>
</reference>
<accession>A0ABS4NGJ2</accession>
<dbReference type="Pfam" id="PF13484">
    <property type="entry name" value="Fer4_16"/>
    <property type="match status" value="1"/>
</dbReference>
<dbReference type="RefSeq" id="WP_209454505.1">
    <property type="nucleotide sequence ID" value="NZ_JAGGLT010000028.1"/>
</dbReference>
<organism evidence="5 6">
    <name type="scientific">Thermoanaerobacterium butyriciformans</name>
    <dbReference type="NCBI Taxonomy" id="1702242"/>
    <lineage>
        <taxon>Bacteria</taxon>
        <taxon>Bacillati</taxon>
        <taxon>Bacillota</taxon>
        <taxon>Clostridia</taxon>
        <taxon>Thermoanaerobacterales</taxon>
        <taxon>Thermoanaerobacteraceae</taxon>
        <taxon>Thermoanaerobacterium</taxon>
    </lineage>
</organism>
<dbReference type="PROSITE" id="PS00198">
    <property type="entry name" value="4FE4S_FER_1"/>
    <property type="match status" value="1"/>
</dbReference>
<evidence type="ECO:0000256" key="2">
    <source>
        <dbReference type="ARBA" id="ARBA00023004"/>
    </source>
</evidence>
<keyword evidence="2" id="KW-0408">Iron</keyword>
<dbReference type="Proteomes" id="UP001166402">
    <property type="component" value="Unassembled WGS sequence"/>
</dbReference>
<dbReference type="PROSITE" id="PS51379">
    <property type="entry name" value="4FE4S_FER_2"/>
    <property type="match status" value="1"/>
</dbReference>
<dbReference type="PANTHER" id="PTHR42827:SF1">
    <property type="entry name" value="IRON-SULFUR CLUSTER-BINDING PROTEIN"/>
    <property type="match status" value="1"/>
</dbReference>
<dbReference type="SUPFAM" id="SSF46548">
    <property type="entry name" value="alpha-helical ferredoxin"/>
    <property type="match status" value="1"/>
</dbReference>
<keyword evidence="1" id="KW-0479">Metal-binding</keyword>
<evidence type="ECO:0000256" key="1">
    <source>
        <dbReference type="ARBA" id="ARBA00022723"/>
    </source>
</evidence>
<sequence>MNRQSIIEEKIKEWGASIVGFSDLLDVLPDDLKDLRYGITVAVKLSDRIINEINNKPTYTYFHHYRSVNTLIDQITLKTVLMMEEWGYNALAVPASQSIKELGEYRGLFQHKTAATKAGLGWIGKNDLLVTEKYGPRVRLGTVLTDFKLDAGKPIETSKCGNCTLCVKSCPAMALYGKLWEAGIERKEIVDAQACSEYMNKNFKHIGRGSVCGICIKVCPYGIKN</sequence>
<evidence type="ECO:0000256" key="3">
    <source>
        <dbReference type="ARBA" id="ARBA00023014"/>
    </source>
</evidence>
<evidence type="ECO:0000313" key="5">
    <source>
        <dbReference type="EMBL" id="MBP2072791.1"/>
    </source>
</evidence>
<protein>
    <submittedName>
        <fullName evidence="5">Epoxyqueuosine reductase QueG</fullName>
    </submittedName>
</protein>
<dbReference type="InterPro" id="IPR017900">
    <property type="entry name" value="4Fe4S_Fe_S_CS"/>
</dbReference>
<feature type="domain" description="4Fe-4S ferredoxin-type" evidence="4">
    <location>
        <begin position="151"/>
        <end position="181"/>
    </location>
</feature>
<evidence type="ECO:0000313" key="6">
    <source>
        <dbReference type="Proteomes" id="UP001166402"/>
    </source>
</evidence>
<proteinExistence type="predicted"/>
<name>A0ABS4NGJ2_9THEO</name>
<dbReference type="Gene3D" id="3.30.70.20">
    <property type="match status" value="1"/>
</dbReference>
<keyword evidence="6" id="KW-1185">Reference proteome</keyword>
<comment type="caution">
    <text evidence="5">The sequence shown here is derived from an EMBL/GenBank/DDBJ whole genome shotgun (WGS) entry which is preliminary data.</text>
</comment>